<keyword evidence="2" id="KW-0732">Signal</keyword>
<evidence type="ECO:0000313" key="3">
    <source>
        <dbReference type="EMBL" id="KJL44738.1"/>
    </source>
</evidence>
<organism evidence="3 4">
    <name type="scientific">Microbacterium trichothecenolyticum</name>
    <name type="common">Aureobacterium trichothecenolyticum</name>
    <dbReference type="NCBI Taxonomy" id="69370"/>
    <lineage>
        <taxon>Bacteria</taxon>
        <taxon>Bacillati</taxon>
        <taxon>Actinomycetota</taxon>
        <taxon>Actinomycetes</taxon>
        <taxon>Micrococcales</taxon>
        <taxon>Microbacteriaceae</taxon>
        <taxon>Microbacterium</taxon>
    </lineage>
</organism>
<dbReference type="EMBL" id="JYJA01000024">
    <property type="protein sequence ID" value="KJL44738.1"/>
    <property type="molecule type" value="Genomic_DNA"/>
</dbReference>
<name>A0A0M2HDQ2_MICTR</name>
<keyword evidence="4" id="KW-1185">Reference proteome</keyword>
<dbReference type="PROSITE" id="PS51257">
    <property type="entry name" value="PROKAR_LIPOPROTEIN"/>
    <property type="match status" value="1"/>
</dbReference>
<dbReference type="PATRIC" id="fig|69370.6.peg.720"/>
<sequence length="182" mass="18859">MLAWGRWVVLLGAVLLLAGCSAPSPASASGPISPREVPAPPTAEQATPPRSDPAGSALVTIDPIGFGLRPGIGSHRLVAWATQYCEAAGLSPCADIADRAEPLCIERWDCHPALLVPFREGTAAFLSGGRFTSPVVYAVWLSENPMVAAAGGSRDLLESYLLAVGVCPDQRGGYPRGPDCPA</sequence>
<gene>
    <name evidence="3" type="ORF">RS82_00697</name>
</gene>
<dbReference type="AlphaFoldDB" id="A0A0M2HDQ2"/>
<proteinExistence type="predicted"/>
<evidence type="ECO:0000256" key="1">
    <source>
        <dbReference type="SAM" id="MobiDB-lite"/>
    </source>
</evidence>
<evidence type="ECO:0000256" key="2">
    <source>
        <dbReference type="SAM" id="SignalP"/>
    </source>
</evidence>
<feature type="signal peptide" evidence="2">
    <location>
        <begin position="1"/>
        <end position="28"/>
    </location>
</feature>
<accession>A0A0M2HDQ2</accession>
<protein>
    <recommendedName>
        <fullName evidence="5">Lipoprotein</fullName>
    </recommendedName>
</protein>
<evidence type="ECO:0000313" key="4">
    <source>
        <dbReference type="Proteomes" id="UP000034098"/>
    </source>
</evidence>
<comment type="caution">
    <text evidence="3">The sequence shown here is derived from an EMBL/GenBank/DDBJ whole genome shotgun (WGS) entry which is preliminary data.</text>
</comment>
<evidence type="ECO:0008006" key="5">
    <source>
        <dbReference type="Google" id="ProtNLM"/>
    </source>
</evidence>
<dbReference type="Proteomes" id="UP000034098">
    <property type="component" value="Unassembled WGS sequence"/>
</dbReference>
<reference evidence="3 4" key="1">
    <citation type="submission" date="2015-02" db="EMBL/GenBank/DDBJ databases">
        <title>Draft genome sequences of ten Microbacterium spp. with emphasis on heavy metal contaminated environments.</title>
        <authorList>
            <person name="Corretto E."/>
        </authorList>
    </citation>
    <scope>NUCLEOTIDE SEQUENCE [LARGE SCALE GENOMIC DNA]</scope>
    <source>
        <strain evidence="3 4">DSM 8608</strain>
    </source>
</reference>
<feature type="chain" id="PRO_5017970711" description="Lipoprotein" evidence="2">
    <location>
        <begin position="29"/>
        <end position="182"/>
    </location>
</feature>
<feature type="region of interest" description="Disordered" evidence="1">
    <location>
        <begin position="28"/>
        <end position="55"/>
    </location>
</feature>